<dbReference type="GO" id="GO:0016887">
    <property type="term" value="F:ATP hydrolysis activity"/>
    <property type="evidence" value="ECO:0007669"/>
    <property type="project" value="InterPro"/>
</dbReference>
<comment type="function">
    <text evidence="10">Probably part of an ABC transporter complex. Responsible for energy coupling to the transport system.</text>
</comment>
<feature type="transmembrane region" description="Helical" evidence="11">
    <location>
        <begin position="668"/>
        <end position="687"/>
    </location>
</feature>
<evidence type="ECO:0000256" key="2">
    <source>
        <dbReference type="ARBA" id="ARBA00005417"/>
    </source>
</evidence>
<evidence type="ECO:0000313" key="13">
    <source>
        <dbReference type="EMBL" id="MBC5716780.1"/>
    </source>
</evidence>
<feature type="transmembrane region" description="Helical" evidence="11">
    <location>
        <begin position="790"/>
        <end position="814"/>
    </location>
</feature>
<dbReference type="PROSITE" id="PS00211">
    <property type="entry name" value="ABC_TRANSPORTER_1"/>
    <property type="match status" value="1"/>
</dbReference>
<dbReference type="Pfam" id="PF07155">
    <property type="entry name" value="ECF-ribofla_trS"/>
    <property type="match status" value="1"/>
</dbReference>
<evidence type="ECO:0000256" key="6">
    <source>
        <dbReference type="ARBA" id="ARBA00022741"/>
    </source>
</evidence>
<dbReference type="InterPro" id="IPR027417">
    <property type="entry name" value="P-loop_NTPase"/>
</dbReference>
<keyword evidence="8" id="KW-1278">Translocase</keyword>
<keyword evidence="11" id="KW-0812">Transmembrane</keyword>
<evidence type="ECO:0000259" key="12">
    <source>
        <dbReference type="PROSITE" id="PS50893"/>
    </source>
</evidence>
<feature type="domain" description="ABC transporter" evidence="12">
    <location>
        <begin position="4"/>
        <end position="242"/>
    </location>
</feature>
<evidence type="ECO:0000256" key="9">
    <source>
        <dbReference type="ARBA" id="ARBA00023136"/>
    </source>
</evidence>
<dbReference type="InterPro" id="IPR017871">
    <property type="entry name" value="ABC_transporter-like_CS"/>
</dbReference>
<dbReference type="CDD" id="cd03225">
    <property type="entry name" value="ABC_cobalt_CbiO_domain1"/>
    <property type="match status" value="2"/>
</dbReference>
<accession>A0A8J6J383</accession>
<sequence>METFRIQNLSFAYPGPSGPALEKVSLDVAEGSFLVLCGQSGCGKTTLLRQLKPSMAPHGTREGTILFRGRPLEDLDRREESQAIGFVSQSPDNQLVTDKVWHELAFGLESLGLPTPVIRRRVAEMASFFGMEDWFHRESAQLSGGQKQLLALASVMVMQPKVLLLDEPTSQLDPIAAEEFLAVLGRINRELGTTVILSEHRLEEALPLADTAAVLDGGRLLAAGRPREVGRVLRERGHAMFRAMPTPMRVWAAVETETDCPVTVREGRNWLKDLQKDRGFQPLPPEPVRSYPKEPVLTAEELWFRYDREGRDIVQGLSLAVHPGEFLALLGGNGAGKSTALTLLAGLNRPQRGEVTRRGKTALLPQDPRTLFLKKTVEEDLLDVSRDREALERVCALCGMTDLLNRHPYDLSGGEQQRSALAKILLLKPDVLLLDEPTKGLDAAFQDQLAEILNQLLARGVAIIMVSHDVAFCADHAHRCALFFQGYVAAEGSPRDFFSGNRFYTTAAGRMARDILPGAVTARDVTACCGGAVPPLEVMPYQPRETAPAEEPPKPRPLPMWRKALAALSGGMALLSLIRALRLTDLSKLMTAAGLSRAAGGELGRTAWFLLWAFVCALALGGGERTSPQTVQGRKKLPRRTRMAAGCLLLMIPVTLFAGTFYLGDRKYYFIALLMLLEGMLPFFLAFEGRRPGAREVTLLACLCALGVAGRAAFFMLPQAKPVLALTILAGVALGGESGFLVGGVTMLVSNILFGQGPWTPWQMFGMGIVGFLAGILARTGWLRRSRGSLCAFGAVSAILIYGGILNTASALMAAGELNRGVLLTYYLAGFPMDCVHGLSTAAFLWLGAEPMLEKLERLKTKYGLDGFFNGV</sequence>
<comment type="caution">
    <text evidence="13">The sequence shown here is derived from an EMBL/GenBank/DDBJ whole genome shotgun (WGS) entry which is preliminary data.</text>
</comment>
<feature type="transmembrane region" description="Helical" evidence="11">
    <location>
        <begin position="603"/>
        <end position="622"/>
    </location>
</feature>
<feature type="domain" description="ABC transporter" evidence="12">
    <location>
        <begin position="297"/>
        <end position="510"/>
    </location>
</feature>
<dbReference type="Gene3D" id="1.10.1760.20">
    <property type="match status" value="1"/>
</dbReference>
<dbReference type="Proteomes" id="UP000602260">
    <property type="component" value="Unassembled WGS sequence"/>
</dbReference>
<keyword evidence="11" id="KW-1133">Transmembrane helix</keyword>
<keyword evidence="3" id="KW-0813">Transport</keyword>
<dbReference type="InterPro" id="IPR003593">
    <property type="entry name" value="AAA+_ATPase"/>
</dbReference>
<proteinExistence type="inferred from homology"/>
<comment type="subcellular location">
    <subcellularLocation>
        <location evidence="1">Cell membrane</location>
        <topology evidence="1">Peripheral membrane protein</topology>
    </subcellularLocation>
</comment>
<dbReference type="AlphaFoldDB" id="A0A8J6J383"/>
<feature type="transmembrane region" description="Helical" evidence="11">
    <location>
        <begin position="643"/>
        <end position="662"/>
    </location>
</feature>
<dbReference type="InterPro" id="IPR050095">
    <property type="entry name" value="ECF_ABC_transporter_ATP-bd"/>
</dbReference>
<evidence type="ECO:0000256" key="8">
    <source>
        <dbReference type="ARBA" id="ARBA00022967"/>
    </source>
</evidence>
<dbReference type="InterPro" id="IPR015856">
    <property type="entry name" value="ABC_transpr_CbiO/EcfA_su"/>
</dbReference>
<protein>
    <submittedName>
        <fullName evidence="13">ATP-binding cassette domain-containing protein</fullName>
    </submittedName>
</protein>
<keyword evidence="6" id="KW-0547">Nucleotide-binding</keyword>
<dbReference type="RefSeq" id="WP_186878130.1">
    <property type="nucleotide sequence ID" value="NZ_JACOPN010000003.1"/>
</dbReference>
<gene>
    <name evidence="13" type="ORF">H8S55_05505</name>
</gene>
<dbReference type="PANTHER" id="PTHR43553">
    <property type="entry name" value="HEAVY METAL TRANSPORTER"/>
    <property type="match status" value="1"/>
</dbReference>
<evidence type="ECO:0000256" key="1">
    <source>
        <dbReference type="ARBA" id="ARBA00004202"/>
    </source>
</evidence>
<evidence type="ECO:0000256" key="10">
    <source>
        <dbReference type="ARBA" id="ARBA00025157"/>
    </source>
</evidence>
<keyword evidence="9 11" id="KW-0472">Membrane</keyword>
<keyword evidence="5" id="KW-0677">Repeat</keyword>
<keyword evidence="7 13" id="KW-0067">ATP-binding</keyword>
<feature type="transmembrane region" description="Helical" evidence="11">
    <location>
        <begin position="826"/>
        <end position="849"/>
    </location>
</feature>
<evidence type="ECO:0000256" key="3">
    <source>
        <dbReference type="ARBA" id="ARBA00022448"/>
    </source>
</evidence>
<dbReference type="GO" id="GO:0043190">
    <property type="term" value="C:ATP-binding cassette (ABC) transporter complex"/>
    <property type="evidence" value="ECO:0007669"/>
    <property type="project" value="TreeGrafter"/>
</dbReference>
<evidence type="ECO:0000313" key="14">
    <source>
        <dbReference type="Proteomes" id="UP000602260"/>
    </source>
</evidence>
<organism evidence="13 14">
    <name type="scientific">Flintibacter faecis</name>
    <dbReference type="NCBI Taxonomy" id="2763047"/>
    <lineage>
        <taxon>Bacteria</taxon>
        <taxon>Bacillati</taxon>
        <taxon>Bacillota</taxon>
        <taxon>Clostridia</taxon>
        <taxon>Eubacteriales</taxon>
        <taxon>Flintibacter</taxon>
    </lineage>
</organism>
<reference evidence="13" key="1">
    <citation type="submission" date="2020-08" db="EMBL/GenBank/DDBJ databases">
        <title>Genome public.</title>
        <authorList>
            <person name="Liu C."/>
            <person name="Sun Q."/>
        </authorList>
    </citation>
    <scope>NUCLEOTIDE SEQUENCE</scope>
    <source>
        <strain evidence="13">BX5</strain>
    </source>
</reference>
<dbReference type="PANTHER" id="PTHR43553:SF23">
    <property type="entry name" value="ABC TRANSPORTER ATP-BINDING COMPONENT"/>
    <property type="match status" value="1"/>
</dbReference>
<dbReference type="PROSITE" id="PS50893">
    <property type="entry name" value="ABC_TRANSPORTER_2"/>
    <property type="match status" value="2"/>
</dbReference>
<dbReference type="EMBL" id="JACOPN010000003">
    <property type="protein sequence ID" value="MBC5716780.1"/>
    <property type="molecule type" value="Genomic_DNA"/>
</dbReference>
<keyword evidence="4" id="KW-1003">Cell membrane</keyword>
<evidence type="ECO:0000256" key="4">
    <source>
        <dbReference type="ARBA" id="ARBA00022475"/>
    </source>
</evidence>
<dbReference type="SUPFAM" id="SSF52540">
    <property type="entry name" value="P-loop containing nucleoside triphosphate hydrolases"/>
    <property type="match status" value="2"/>
</dbReference>
<evidence type="ECO:0000256" key="5">
    <source>
        <dbReference type="ARBA" id="ARBA00022737"/>
    </source>
</evidence>
<comment type="similarity">
    <text evidence="2">Belongs to the ABC transporter superfamily.</text>
</comment>
<dbReference type="GO" id="GO:0005524">
    <property type="term" value="F:ATP binding"/>
    <property type="evidence" value="ECO:0007669"/>
    <property type="project" value="UniProtKB-KW"/>
</dbReference>
<evidence type="ECO:0000256" key="11">
    <source>
        <dbReference type="SAM" id="Phobius"/>
    </source>
</evidence>
<keyword evidence="14" id="KW-1185">Reference proteome</keyword>
<dbReference type="InterPro" id="IPR003439">
    <property type="entry name" value="ABC_transporter-like_ATP-bd"/>
</dbReference>
<dbReference type="GO" id="GO:0042626">
    <property type="term" value="F:ATPase-coupled transmembrane transporter activity"/>
    <property type="evidence" value="ECO:0007669"/>
    <property type="project" value="TreeGrafter"/>
</dbReference>
<dbReference type="SMART" id="SM00382">
    <property type="entry name" value="AAA"/>
    <property type="match status" value="2"/>
</dbReference>
<dbReference type="InterPro" id="IPR009825">
    <property type="entry name" value="ECF_substrate-spec-like"/>
</dbReference>
<feature type="transmembrane region" description="Helical" evidence="11">
    <location>
        <begin position="759"/>
        <end position="778"/>
    </location>
</feature>
<name>A0A8J6J383_9FIRM</name>
<dbReference type="Pfam" id="PF00005">
    <property type="entry name" value="ABC_tran"/>
    <property type="match status" value="2"/>
</dbReference>
<dbReference type="Gene3D" id="3.40.50.300">
    <property type="entry name" value="P-loop containing nucleotide triphosphate hydrolases"/>
    <property type="match status" value="2"/>
</dbReference>
<evidence type="ECO:0000256" key="7">
    <source>
        <dbReference type="ARBA" id="ARBA00022840"/>
    </source>
</evidence>